<proteinExistence type="predicted"/>
<evidence type="ECO:0000313" key="2">
    <source>
        <dbReference type="EMBL" id="GAA3990231.1"/>
    </source>
</evidence>
<accession>A0ABP7QZA7</accession>
<comment type="caution">
    <text evidence="2">The sequence shown here is derived from an EMBL/GenBank/DDBJ whole genome shotgun (WGS) entry which is preliminary data.</text>
</comment>
<reference evidence="3" key="1">
    <citation type="journal article" date="2019" name="Int. J. Syst. Evol. Microbiol.">
        <title>The Global Catalogue of Microorganisms (GCM) 10K type strain sequencing project: providing services to taxonomists for standard genome sequencing and annotation.</title>
        <authorList>
            <consortium name="The Broad Institute Genomics Platform"/>
            <consortium name="The Broad Institute Genome Sequencing Center for Infectious Disease"/>
            <person name="Wu L."/>
            <person name="Ma J."/>
        </authorList>
    </citation>
    <scope>NUCLEOTIDE SEQUENCE [LARGE SCALE GENOMIC DNA]</scope>
    <source>
        <strain evidence="3">JCM 16924</strain>
    </source>
</reference>
<organism evidence="2 3">
    <name type="scientific">Streptomyces plumbiresistens</name>
    <dbReference type="NCBI Taxonomy" id="511811"/>
    <lineage>
        <taxon>Bacteria</taxon>
        <taxon>Bacillati</taxon>
        <taxon>Actinomycetota</taxon>
        <taxon>Actinomycetes</taxon>
        <taxon>Kitasatosporales</taxon>
        <taxon>Streptomycetaceae</taxon>
        <taxon>Streptomyces</taxon>
    </lineage>
</organism>
<keyword evidence="3" id="KW-1185">Reference proteome</keyword>
<name>A0ABP7QZA7_9ACTN</name>
<dbReference type="Proteomes" id="UP001500456">
    <property type="component" value="Unassembled WGS sequence"/>
</dbReference>
<gene>
    <name evidence="2" type="ORF">GCM10022232_25340</name>
</gene>
<evidence type="ECO:0000313" key="3">
    <source>
        <dbReference type="Proteomes" id="UP001500456"/>
    </source>
</evidence>
<protein>
    <submittedName>
        <fullName evidence="2">Uncharacterized protein</fullName>
    </submittedName>
</protein>
<sequence length="61" mass="6368">MSWAVALSRYVDLGGDLVDGGVAPAFRRAPSLRMLTFKMPSGSQAGADTGPDFANELEPVA</sequence>
<dbReference type="EMBL" id="BAAAZX010000005">
    <property type="protein sequence ID" value="GAA3990231.1"/>
    <property type="molecule type" value="Genomic_DNA"/>
</dbReference>
<evidence type="ECO:0000256" key="1">
    <source>
        <dbReference type="SAM" id="MobiDB-lite"/>
    </source>
</evidence>
<dbReference type="RefSeq" id="WP_345563221.1">
    <property type="nucleotide sequence ID" value="NZ_BAAAZX010000005.1"/>
</dbReference>
<feature type="region of interest" description="Disordered" evidence="1">
    <location>
        <begin position="40"/>
        <end position="61"/>
    </location>
</feature>